<feature type="domain" description="Methyltransferase" evidence="6">
    <location>
        <begin position="68"/>
        <end position="196"/>
    </location>
</feature>
<dbReference type="InterPro" id="IPR025714">
    <property type="entry name" value="Methyltranfer_dom"/>
</dbReference>
<dbReference type="SUPFAM" id="SSF53335">
    <property type="entry name" value="S-adenosyl-L-methionine-dependent methyltransferases"/>
    <property type="match status" value="1"/>
</dbReference>
<comment type="subcellular location">
    <subcellularLocation>
        <location evidence="5">Cytoplasm</location>
    </subcellularLocation>
</comment>
<evidence type="ECO:0000259" key="6">
    <source>
        <dbReference type="Pfam" id="PF13847"/>
    </source>
</evidence>
<reference evidence="7" key="1">
    <citation type="submission" date="2018-03" db="EMBL/GenBank/DDBJ databases">
        <authorList>
            <person name="Guldener U."/>
        </authorList>
    </citation>
    <scope>NUCLEOTIDE SEQUENCE</scope>
</reference>
<dbReference type="PANTHER" id="PTHR12843:SF5">
    <property type="entry name" value="EEF1A LYSINE METHYLTRANSFERASE 2"/>
    <property type="match status" value="1"/>
</dbReference>
<evidence type="ECO:0000256" key="3">
    <source>
        <dbReference type="ARBA" id="ARBA00022679"/>
    </source>
</evidence>
<evidence type="ECO:0000256" key="1">
    <source>
        <dbReference type="ARBA" id="ARBA00022490"/>
    </source>
</evidence>
<protein>
    <recommendedName>
        <fullName evidence="5">Protein-lysine N-methyltransferase EFM4</fullName>
        <ecNumber evidence="5">2.1.1.-</ecNumber>
    </recommendedName>
    <alternativeName>
        <fullName evidence="5">Elongation factor methyltransferase 4</fullName>
    </alternativeName>
</protein>
<dbReference type="AlphaFoldDB" id="A0AAE8MWT7"/>
<evidence type="ECO:0000256" key="5">
    <source>
        <dbReference type="HAMAP-Rule" id="MF_03188"/>
    </source>
</evidence>
<sequence>MSTSHPAHLEPSKLGTKDYWDALYTTELQNHASNPEDTGTTWFSDSLAEEKLVALLPTLPTLPPPEQASFLDLGCGNGTLLSALRADGWAGRLMGVDYSERSVELARNVAAQDGSGAEFEVWDVLAGDYAAVLTGEQEGGWDVVTDKGTFDAICLSEEKDARGRRICEGYRDRVGRLVKRGGMLIITSCNWTEDELRTWFVGEGEGAEGEVEGEGVGFVEAGRIQYRTFSFGGHRGQTISTLCFRRT</sequence>
<evidence type="ECO:0000313" key="7">
    <source>
        <dbReference type="EMBL" id="SPO01028.1"/>
    </source>
</evidence>
<keyword evidence="2 5" id="KW-0489">Methyltransferase</keyword>
<dbReference type="Proteomes" id="UP001187682">
    <property type="component" value="Unassembled WGS sequence"/>
</dbReference>
<comment type="similarity">
    <text evidence="5">Belongs to the class I-like SAM-binding methyltransferase superfamily. EFM4 family.</text>
</comment>
<dbReference type="GO" id="GO:0032259">
    <property type="term" value="P:methylation"/>
    <property type="evidence" value="ECO:0007669"/>
    <property type="project" value="UniProtKB-KW"/>
</dbReference>
<dbReference type="EC" id="2.1.1.-" evidence="5"/>
<proteinExistence type="inferred from homology"/>
<dbReference type="GO" id="GO:0016279">
    <property type="term" value="F:protein-lysine N-methyltransferase activity"/>
    <property type="evidence" value="ECO:0007669"/>
    <property type="project" value="UniProtKB-UniRule"/>
</dbReference>
<keyword evidence="4 5" id="KW-0949">S-adenosyl-L-methionine</keyword>
<dbReference type="Pfam" id="PF13847">
    <property type="entry name" value="Methyltransf_31"/>
    <property type="match status" value="1"/>
</dbReference>
<dbReference type="EMBL" id="ONZQ02000004">
    <property type="protein sequence ID" value="SPO01028.1"/>
    <property type="molecule type" value="Genomic_DNA"/>
</dbReference>
<keyword evidence="1 5" id="KW-0963">Cytoplasm</keyword>
<evidence type="ECO:0000256" key="4">
    <source>
        <dbReference type="ARBA" id="ARBA00022691"/>
    </source>
</evidence>
<evidence type="ECO:0000313" key="8">
    <source>
        <dbReference type="Proteomes" id="UP001187682"/>
    </source>
</evidence>
<keyword evidence="3 5" id="KW-0808">Transferase</keyword>
<dbReference type="InterPro" id="IPR026635">
    <property type="entry name" value="Efm4/METTL10"/>
</dbReference>
<dbReference type="InterPro" id="IPR029063">
    <property type="entry name" value="SAM-dependent_MTases_sf"/>
</dbReference>
<evidence type="ECO:0000256" key="2">
    <source>
        <dbReference type="ARBA" id="ARBA00022603"/>
    </source>
</evidence>
<dbReference type="GO" id="GO:0005737">
    <property type="term" value="C:cytoplasm"/>
    <property type="evidence" value="ECO:0007669"/>
    <property type="project" value="UniProtKB-SubCell"/>
</dbReference>
<gene>
    <name evidence="5" type="primary">EFM4</name>
    <name evidence="7" type="ORF">DNG_03776</name>
</gene>
<dbReference type="PANTHER" id="PTHR12843">
    <property type="entry name" value="PROTEIN-LYSINE N-METHYLTRANSFERASE METTL10"/>
    <property type="match status" value="1"/>
</dbReference>
<dbReference type="GO" id="GO:0016192">
    <property type="term" value="P:vesicle-mediated transport"/>
    <property type="evidence" value="ECO:0007669"/>
    <property type="project" value="UniProtKB-UniRule"/>
</dbReference>
<comment type="caution">
    <text evidence="7">The sequence shown here is derived from an EMBL/GenBank/DDBJ whole genome shotgun (WGS) entry which is preliminary data.</text>
</comment>
<name>A0AAE8MWT7_9PEZI</name>
<comment type="function">
    <text evidence="5">S-adenosyl-L-methionine-dependent protein-lysine N-methyltransferase that mono- and dimethylates elongation factor 1-alpha at 'Lys-316'. May play a role in intracellular transport.</text>
</comment>
<keyword evidence="8" id="KW-1185">Reference proteome</keyword>
<dbReference type="Gene3D" id="3.40.50.150">
    <property type="entry name" value="Vaccinia Virus protein VP39"/>
    <property type="match status" value="1"/>
</dbReference>
<organism evidence="7 8">
    <name type="scientific">Cephalotrichum gorgonifer</name>
    <dbReference type="NCBI Taxonomy" id="2041049"/>
    <lineage>
        <taxon>Eukaryota</taxon>
        <taxon>Fungi</taxon>
        <taxon>Dikarya</taxon>
        <taxon>Ascomycota</taxon>
        <taxon>Pezizomycotina</taxon>
        <taxon>Sordariomycetes</taxon>
        <taxon>Hypocreomycetidae</taxon>
        <taxon>Microascales</taxon>
        <taxon>Microascaceae</taxon>
        <taxon>Cephalotrichum</taxon>
    </lineage>
</organism>
<dbReference type="CDD" id="cd02440">
    <property type="entry name" value="AdoMet_MTases"/>
    <property type="match status" value="1"/>
</dbReference>
<dbReference type="HAMAP" id="MF_03188">
    <property type="entry name" value="Methyltr_EFM4"/>
    <property type="match status" value="1"/>
</dbReference>
<keyword evidence="5" id="KW-0813">Transport</keyword>
<accession>A0AAE8MWT7</accession>